<evidence type="ECO:0000313" key="1">
    <source>
        <dbReference type="EMBL" id="SVA22306.1"/>
    </source>
</evidence>
<proteinExistence type="predicted"/>
<gene>
    <name evidence="1" type="ORF">METZ01_LOCUS75160</name>
</gene>
<name>A0A381U243_9ZZZZ</name>
<organism evidence="1">
    <name type="scientific">marine metagenome</name>
    <dbReference type="NCBI Taxonomy" id="408172"/>
    <lineage>
        <taxon>unclassified sequences</taxon>
        <taxon>metagenomes</taxon>
        <taxon>ecological metagenomes</taxon>
    </lineage>
</organism>
<protein>
    <submittedName>
        <fullName evidence="1">Uncharacterized protein</fullName>
    </submittedName>
</protein>
<dbReference type="AlphaFoldDB" id="A0A381U243"/>
<reference evidence="1" key="1">
    <citation type="submission" date="2018-05" db="EMBL/GenBank/DDBJ databases">
        <authorList>
            <person name="Lanie J.A."/>
            <person name="Ng W.-L."/>
            <person name="Kazmierczak K.M."/>
            <person name="Andrzejewski T.M."/>
            <person name="Davidsen T.M."/>
            <person name="Wayne K.J."/>
            <person name="Tettelin H."/>
            <person name="Glass J.I."/>
            <person name="Rusch D."/>
            <person name="Podicherti R."/>
            <person name="Tsui H.-C.T."/>
            <person name="Winkler M.E."/>
        </authorList>
    </citation>
    <scope>NUCLEOTIDE SEQUENCE</scope>
</reference>
<dbReference type="EMBL" id="UINC01005594">
    <property type="protein sequence ID" value="SVA22306.1"/>
    <property type="molecule type" value="Genomic_DNA"/>
</dbReference>
<accession>A0A381U243</accession>
<sequence>MTDSFNFCPDLKVTTLLADISTSSPVRGLRPGLGDLSLNWKLPNPESLTSCPSDKRFLISLKSKSTSSFASLLFRPISLFKSSTMSDFVRVIY</sequence>